<evidence type="ECO:0000256" key="2">
    <source>
        <dbReference type="ARBA" id="ARBA00022980"/>
    </source>
</evidence>
<dbReference type="Gene3D" id="2.30.30.30">
    <property type="match status" value="1"/>
</dbReference>
<proteinExistence type="inferred from homology"/>
<organism evidence="5 6">
    <name type="scientific">Coniochaeta pulveracea</name>
    <dbReference type="NCBI Taxonomy" id="177199"/>
    <lineage>
        <taxon>Eukaryota</taxon>
        <taxon>Fungi</taxon>
        <taxon>Dikarya</taxon>
        <taxon>Ascomycota</taxon>
        <taxon>Pezizomycotina</taxon>
        <taxon>Sordariomycetes</taxon>
        <taxon>Sordariomycetidae</taxon>
        <taxon>Coniochaetales</taxon>
        <taxon>Coniochaetaceae</taxon>
        <taxon>Coniochaeta</taxon>
    </lineage>
</organism>
<dbReference type="InterPro" id="IPR003256">
    <property type="entry name" value="Ribosomal_uL24"/>
</dbReference>
<dbReference type="STRING" id="177199.A0A420YA04"/>
<dbReference type="SUPFAM" id="SSF50104">
    <property type="entry name" value="Translation proteins SH3-like domain"/>
    <property type="match status" value="1"/>
</dbReference>
<dbReference type="AlphaFoldDB" id="A0A420YA04"/>
<keyword evidence="2" id="KW-0689">Ribosomal protein</keyword>
<comment type="caution">
    <text evidence="5">The sequence shown here is derived from an EMBL/GenBank/DDBJ whole genome shotgun (WGS) entry which is preliminary data.</text>
</comment>
<dbReference type="GO" id="GO:1990904">
    <property type="term" value="C:ribonucleoprotein complex"/>
    <property type="evidence" value="ECO:0007669"/>
    <property type="project" value="UniProtKB-KW"/>
</dbReference>
<dbReference type="GO" id="GO:0006412">
    <property type="term" value="P:translation"/>
    <property type="evidence" value="ECO:0007669"/>
    <property type="project" value="InterPro"/>
</dbReference>
<protein>
    <recommendedName>
        <fullName evidence="7">KOW domain-containing protein</fullName>
    </recommendedName>
</protein>
<dbReference type="GO" id="GO:0005840">
    <property type="term" value="C:ribosome"/>
    <property type="evidence" value="ECO:0007669"/>
    <property type="project" value="UniProtKB-KW"/>
</dbReference>
<dbReference type="Pfam" id="PF22682">
    <property type="entry name" value="Ribosomal_uL24m-like"/>
    <property type="match status" value="1"/>
</dbReference>
<dbReference type="Proteomes" id="UP000275385">
    <property type="component" value="Unassembled WGS sequence"/>
</dbReference>
<feature type="compositionally biased region" description="Basic and acidic residues" evidence="4">
    <location>
        <begin position="369"/>
        <end position="380"/>
    </location>
</feature>
<dbReference type="GO" id="GO:0003723">
    <property type="term" value="F:RNA binding"/>
    <property type="evidence" value="ECO:0007669"/>
    <property type="project" value="InterPro"/>
</dbReference>
<dbReference type="EMBL" id="QVQW01000028">
    <property type="protein sequence ID" value="RKU44724.1"/>
    <property type="molecule type" value="Genomic_DNA"/>
</dbReference>
<comment type="similarity">
    <text evidence="1">Belongs to the universal ribosomal protein uL24 family.</text>
</comment>
<dbReference type="InterPro" id="IPR014722">
    <property type="entry name" value="Rib_uL2_dom2"/>
</dbReference>
<name>A0A420YA04_9PEZI</name>
<dbReference type="InterPro" id="IPR041988">
    <property type="entry name" value="Ribosomal_uL24_KOW"/>
</dbReference>
<dbReference type="InterPro" id="IPR008991">
    <property type="entry name" value="Translation_prot_SH3-like_sf"/>
</dbReference>
<keyword evidence="6" id="KW-1185">Reference proteome</keyword>
<sequence length="380" mass="43574">MDKLLRRVRMNERQVLRRLKKREKIADKGSERHDRRQLIKETGREAGASLKRAIVARHEDWELGPLAPRRDAPKVLSYNPTEQTHYGTLSINRALTQVKLRPEELEERCRWAGGPETLCLSEGDRVVITEGSHKGKIDKIVSISLEYGTVRLADVKVNVTLPRYFVGFGGMGETAAIPARIPISSIRLVHPITDEETGITKDVIIKELRPIKVVRDRVTRTQTWSRMVPGLNVTLPWPKVEQPVEEERACDTPRIHVEENTFIPTLLRPPMPEELIDELRNKYSKFRTRHTDEYIAKKEAEEAEKLAAKEKAREMLTPVQEFNRLEREKRRARGQPVLTEEMLAKIGEVMARNLNGQKSNRAPLTFPAETRKVEDTPASS</sequence>
<dbReference type="GO" id="GO:0003735">
    <property type="term" value="F:structural constituent of ribosome"/>
    <property type="evidence" value="ECO:0007669"/>
    <property type="project" value="InterPro"/>
</dbReference>
<dbReference type="OrthoDB" id="359154at2759"/>
<evidence type="ECO:0008006" key="7">
    <source>
        <dbReference type="Google" id="ProtNLM"/>
    </source>
</evidence>
<keyword evidence="3" id="KW-0687">Ribonucleoprotein</keyword>
<evidence type="ECO:0000256" key="3">
    <source>
        <dbReference type="ARBA" id="ARBA00023274"/>
    </source>
</evidence>
<evidence type="ECO:0000313" key="5">
    <source>
        <dbReference type="EMBL" id="RKU44724.1"/>
    </source>
</evidence>
<gene>
    <name evidence="5" type="ORF">DL546_007170</name>
</gene>
<dbReference type="CDD" id="cd06089">
    <property type="entry name" value="KOW_RPL26"/>
    <property type="match status" value="1"/>
</dbReference>
<evidence type="ECO:0000313" key="6">
    <source>
        <dbReference type="Proteomes" id="UP000275385"/>
    </source>
</evidence>
<evidence type="ECO:0000256" key="4">
    <source>
        <dbReference type="SAM" id="MobiDB-lite"/>
    </source>
</evidence>
<evidence type="ECO:0000256" key="1">
    <source>
        <dbReference type="ARBA" id="ARBA00010618"/>
    </source>
</evidence>
<dbReference type="PANTHER" id="PTHR12903">
    <property type="entry name" value="MITOCHONDRIAL RIBOSOMAL PROTEIN L24"/>
    <property type="match status" value="1"/>
</dbReference>
<feature type="region of interest" description="Disordered" evidence="4">
    <location>
        <begin position="354"/>
        <end position="380"/>
    </location>
</feature>
<accession>A0A420YA04</accession>
<reference evidence="5 6" key="1">
    <citation type="submission" date="2018-08" db="EMBL/GenBank/DDBJ databases">
        <title>Draft genome of the lignicolous fungus Coniochaeta pulveracea.</title>
        <authorList>
            <person name="Borstlap C.J."/>
            <person name="De Witt R.N."/>
            <person name="Botha A."/>
            <person name="Volschenk H."/>
        </authorList>
    </citation>
    <scope>NUCLEOTIDE SEQUENCE [LARGE SCALE GENOMIC DNA]</scope>
    <source>
        <strain evidence="5 6">CAB683</strain>
    </source>
</reference>